<keyword evidence="2" id="KW-0812">Transmembrane</keyword>
<feature type="region of interest" description="Disordered" evidence="1">
    <location>
        <begin position="35"/>
        <end position="63"/>
    </location>
</feature>
<dbReference type="InterPro" id="IPR021550">
    <property type="entry name" value="DUF2897"/>
</dbReference>
<dbReference type="Proteomes" id="UP000238949">
    <property type="component" value="Unassembled WGS sequence"/>
</dbReference>
<feature type="transmembrane region" description="Helical" evidence="2">
    <location>
        <begin position="6"/>
        <end position="24"/>
    </location>
</feature>
<dbReference type="RefSeq" id="WP_105934665.1">
    <property type="nucleotide sequence ID" value="NZ_PVNP01000112.1"/>
</dbReference>
<dbReference type="EMBL" id="PVNP01000112">
    <property type="protein sequence ID" value="PRO73478.1"/>
    <property type="molecule type" value="Genomic_DNA"/>
</dbReference>
<evidence type="ECO:0000256" key="2">
    <source>
        <dbReference type="SAM" id="Phobius"/>
    </source>
</evidence>
<name>A0A2S9VAJ8_9ALTE</name>
<reference evidence="4" key="1">
    <citation type="journal article" date="2020" name="Int. J. Syst. Evol. Microbiol.">
        <title>Alteromonas alba sp. nov., a marine bacterium isolated from the seawater of the West Pacific Ocean.</title>
        <authorList>
            <person name="Sun C."/>
            <person name="Wu Y.-H."/>
            <person name="Xamxidin M."/>
            <person name="Cheng H."/>
            <person name="Xu X.-W."/>
        </authorList>
    </citation>
    <scope>NUCLEOTIDE SEQUENCE [LARGE SCALE GENOMIC DNA]</scope>
    <source>
        <strain evidence="4">190</strain>
    </source>
</reference>
<proteinExistence type="predicted"/>
<organism evidence="3 4">
    <name type="scientific">Alteromonas alba</name>
    <dbReference type="NCBI Taxonomy" id="2079529"/>
    <lineage>
        <taxon>Bacteria</taxon>
        <taxon>Pseudomonadati</taxon>
        <taxon>Pseudomonadota</taxon>
        <taxon>Gammaproteobacteria</taxon>
        <taxon>Alteromonadales</taxon>
        <taxon>Alteromonadaceae</taxon>
        <taxon>Alteromonas/Salinimonas group</taxon>
        <taxon>Alteromonas</taxon>
    </lineage>
</organism>
<dbReference type="Pfam" id="PF11446">
    <property type="entry name" value="DUF2897"/>
    <property type="match status" value="1"/>
</dbReference>
<dbReference type="AlphaFoldDB" id="A0A2S9VAJ8"/>
<evidence type="ECO:0000313" key="4">
    <source>
        <dbReference type="Proteomes" id="UP000238949"/>
    </source>
</evidence>
<keyword evidence="2" id="KW-0472">Membrane</keyword>
<evidence type="ECO:0000256" key="1">
    <source>
        <dbReference type="SAM" id="MobiDB-lite"/>
    </source>
</evidence>
<accession>A0A2S9VAJ8</accession>
<comment type="caution">
    <text evidence="3">The sequence shown here is derived from an EMBL/GenBank/DDBJ whole genome shotgun (WGS) entry which is preliminary data.</text>
</comment>
<keyword evidence="2" id="KW-1133">Transmembrane helix</keyword>
<sequence>MSMWVVIGIIVGVLGIIISNIMLLKYSAKFKMPKAYTPPEVPGKKQAEAESGEESEQKRSDQD</sequence>
<keyword evidence="4" id="KW-1185">Reference proteome</keyword>
<evidence type="ECO:0000313" key="3">
    <source>
        <dbReference type="EMBL" id="PRO73478.1"/>
    </source>
</evidence>
<protein>
    <submittedName>
        <fullName evidence="3">DUF2897 domain-containing protein</fullName>
    </submittedName>
</protein>
<gene>
    <name evidence="3" type="ORF">C6Y40_11220</name>
</gene>